<evidence type="ECO:0000313" key="6">
    <source>
        <dbReference type="Proteomes" id="UP001214441"/>
    </source>
</evidence>
<sequence>MTFDVIILGSGLAGSVTGTILAKHGARVLLVDAAAHPRFAVGESMTPQLVEWIHIPSERHDIPELKSLASVQASTRDIGPTFGTKAHFGFIKHEVGQEPDPRAATQLALPMIFHQNSHLHRQDSDSFMFHVAIKYGCVPRQNWRASEVDFDADGVTVTGKSAAPGAKAEQYRAKYLVDASGARSPLADKFGLREQPARFKHPRPRRPQGAFRRAGAGPVPGSVVAPDRLLQEDPGHHCGGLREVRGGRARWGRGRRHHLPDAARLARREPRLRLEGREAALHLPVRADDGPLPVLGVDAGPGGDEQRRPGVPARHRQGRLQGPQAPVTRAAHPRHPHERDEYVRSSAIADPHP</sequence>
<dbReference type="InterPro" id="IPR036188">
    <property type="entry name" value="FAD/NAD-bd_sf"/>
</dbReference>
<dbReference type="Gene3D" id="3.50.50.60">
    <property type="entry name" value="FAD/NAD(P)-binding domain"/>
    <property type="match status" value="1"/>
</dbReference>
<evidence type="ECO:0000313" key="5">
    <source>
        <dbReference type="EMBL" id="MDJ1135584.1"/>
    </source>
</evidence>
<proteinExistence type="inferred from homology"/>
<comment type="similarity">
    <text evidence="2">Belongs to the flavin-dependent halogenase family. Bacterial tryptophan halogenase subfamily.</text>
</comment>
<organism evidence="5 6">
    <name type="scientific">Streptomyces iconiensis</name>
    <dbReference type="NCBI Taxonomy" id="1384038"/>
    <lineage>
        <taxon>Bacteria</taxon>
        <taxon>Bacillati</taxon>
        <taxon>Actinomycetota</taxon>
        <taxon>Actinomycetes</taxon>
        <taxon>Kitasatosporales</taxon>
        <taxon>Streptomycetaceae</taxon>
        <taxon>Streptomyces</taxon>
    </lineage>
</organism>
<name>A0ABT7A2P5_9ACTN</name>
<evidence type="ECO:0000256" key="1">
    <source>
        <dbReference type="ARBA" id="ARBA00023002"/>
    </source>
</evidence>
<keyword evidence="6" id="KW-1185">Reference proteome</keyword>
<protein>
    <submittedName>
        <fullName evidence="5">FAD-dependent monooxygenase</fullName>
    </submittedName>
</protein>
<dbReference type="EMBL" id="JANCPR020000030">
    <property type="protein sequence ID" value="MDJ1135584.1"/>
    <property type="molecule type" value="Genomic_DNA"/>
</dbReference>
<evidence type="ECO:0000256" key="3">
    <source>
        <dbReference type="SAM" id="MobiDB-lite"/>
    </source>
</evidence>
<dbReference type="InterPro" id="IPR002938">
    <property type="entry name" value="FAD-bd"/>
</dbReference>
<evidence type="ECO:0000256" key="2">
    <source>
        <dbReference type="ARBA" id="ARBA00038396"/>
    </source>
</evidence>
<dbReference type="GO" id="GO:0004497">
    <property type="term" value="F:monooxygenase activity"/>
    <property type="evidence" value="ECO:0007669"/>
    <property type="project" value="UniProtKB-KW"/>
</dbReference>
<keyword evidence="1" id="KW-0560">Oxidoreductase</keyword>
<reference evidence="5 6" key="1">
    <citation type="submission" date="2023-05" db="EMBL/GenBank/DDBJ databases">
        <title>Streptantibioticus silvisoli sp. nov., acidotolerant actinomycetes 1 from pine litter.</title>
        <authorList>
            <person name="Swiecimska M."/>
            <person name="Golinska P."/>
            <person name="Sangal V."/>
            <person name="Wachnowicz B."/>
            <person name="Goodfellow M."/>
        </authorList>
    </citation>
    <scope>NUCLEOTIDE SEQUENCE [LARGE SCALE GENOMIC DNA]</scope>
    <source>
        <strain evidence="5 6">DSM 42109</strain>
    </source>
</reference>
<comment type="caution">
    <text evidence="5">The sequence shown here is derived from an EMBL/GenBank/DDBJ whole genome shotgun (WGS) entry which is preliminary data.</text>
</comment>
<feature type="region of interest" description="Disordered" evidence="3">
    <location>
        <begin position="284"/>
        <end position="353"/>
    </location>
</feature>
<evidence type="ECO:0000259" key="4">
    <source>
        <dbReference type="Pfam" id="PF01494"/>
    </source>
</evidence>
<keyword evidence="5" id="KW-0503">Monooxygenase</keyword>
<feature type="region of interest" description="Disordered" evidence="3">
    <location>
        <begin position="193"/>
        <end position="222"/>
    </location>
</feature>
<feature type="domain" description="FAD-binding" evidence="4">
    <location>
        <begin position="3"/>
        <end position="193"/>
    </location>
</feature>
<dbReference type="Pfam" id="PF01494">
    <property type="entry name" value="FAD_binding_3"/>
    <property type="match status" value="1"/>
</dbReference>
<dbReference type="PANTHER" id="PTHR43747">
    <property type="entry name" value="FAD-BINDING PROTEIN"/>
    <property type="match status" value="1"/>
</dbReference>
<gene>
    <name evidence="5" type="ORF">NMN56_027245</name>
</gene>
<dbReference type="InterPro" id="IPR050816">
    <property type="entry name" value="Flavin-dep_Halogenase_NPB"/>
</dbReference>
<dbReference type="Proteomes" id="UP001214441">
    <property type="component" value="Unassembled WGS sequence"/>
</dbReference>
<dbReference type="PRINTS" id="PR00420">
    <property type="entry name" value="RNGMNOXGNASE"/>
</dbReference>
<dbReference type="PANTHER" id="PTHR43747:SF5">
    <property type="entry name" value="FAD-BINDING DOMAIN-CONTAINING PROTEIN"/>
    <property type="match status" value="1"/>
</dbReference>
<accession>A0ABT7A2P5</accession>
<dbReference type="SUPFAM" id="SSF51905">
    <property type="entry name" value="FAD/NAD(P)-binding domain"/>
    <property type="match status" value="1"/>
</dbReference>